<evidence type="ECO:0000313" key="5">
    <source>
        <dbReference type="Proteomes" id="UP000029267"/>
    </source>
</evidence>
<feature type="transmembrane region" description="Helical" evidence="1">
    <location>
        <begin position="222"/>
        <end position="245"/>
    </location>
</feature>
<evidence type="ECO:0000313" key="4">
    <source>
        <dbReference type="EMBL" id="MEB3749274.1"/>
    </source>
</evidence>
<keyword evidence="1" id="KW-0472">Membrane</keyword>
<evidence type="ECO:0000256" key="1">
    <source>
        <dbReference type="SAM" id="Phobius"/>
    </source>
</evidence>
<feature type="transmembrane region" description="Helical" evidence="1">
    <location>
        <begin position="42"/>
        <end position="63"/>
    </location>
</feature>
<dbReference type="SMART" id="SM00471">
    <property type="entry name" value="HDc"/>
    <property type="match status" value="1"/>
</dbReference>
<feature type="transmembrane region" description="Helical" evidence="1">
    <location>
        <begin position="106"/>
        <end position="126"/>
    </location>
</feature>
<protein>
    <recommendedName>
        <fullName evidence="6">HD-GYP domain-containing protein</fullName>
    </recommendedName>
</protein>
<evidence type="ECO:0008006" key="6">
    <source>
        <dbReference type="Google" id="ProtNLM"/>
    </source>
</evidence>
<keyword evidence="1" id="KW-1133">Transmembrane helix</keyword>
<sequence>MYRSFLRQLWRYYVMGSAMAVGGVGTTFMLTTLRVSAQEGKWLIAILFTSAMVMAAAEAIVFARDVAPIRRFFASQSPDPSLALAAFKQVQRFPLLAVRRILGPHLFGLSIPGAGLTALCIRYHILSLPYRYILYALAGAVLIASLHALIEFFLTTKACRPLLASLSAQIGSMAEQVPLSISLKTKLQLTVLFSSAFPVLLFSLATEIKWSMTDPNGAHWSYWPWAATILLFCIGFSIFLARLLVEEIHEPVNVLLTHMKRAETEAYEPIAHNVYTDEFAELLRGFNHMIGAVHSRDQLNKQLLDSFITVLTAALDARDPYTAGHSLRVAHYARAIGEKLALPPEQLEVLYRSALLHDIGKIGIPDAVLLKEGKLSEEEFAWIKKHPVIGESILREIQPLEPVEPLLPGIRSHHERIDGKGYPDGLRGEDIPLFGRIIAVADAFDAMTSDRPYRKGMEIHQAAAILRQGKGTQWDEEMVEAFLQWMEETMPSTATAVS</sequence>
<dbReference type="InterPro" id="IPR037522">
    <property type="entry name" value="HD_GYP_dom"/>
</dbReference>
<dbReference type="PROSITE" id="PS51832">
    <property type="entry name" value="HD_GYP"/>
    <property type="match status" value="1"/>
</dbReference>
<dbReference type="InterPro" id="IPR003607">
    <property type="entry name" value="HD/PDEase_dom"/>
</dbReference>
<dbReference type="EMBL" id="JPYA02000001">
    <property type="protein sequence ID" value="MEB3749274.1"/>
    <property type="molecule type" value="Genomic_DNA"/>
</dbReference>
<feature type="domain" description="HD-GYP" evidence="3">
    <location>
        <begin position="300"/>
        <end position="498"/>
    </location>
</feature>
<feature type="transmembrane region" description="Helical" evidence="1">
    <location>
        <begin position="12"/>
        <end position="30"/>
    </location>
</feature>
<gene>
    <name evidence="4" type="ORF">EP10_000113</name>
</gene>
<name>A0ABU6BBL0_9BACL</name>
<dbReference type="SUPFAM" id="SSF109604">
    <property type="entry name" value="HD-domain/PDEase-like"/>
    <property type="match status" value="1"/>
</dbReference>
<dbReference type="PANTHER" id="PTHR45228:SF5">
    <property type="entry name" value="CYCLIC DI-GMP PHOSPHODIESTERASE VC_1348-RELATED"/>
    <property type="match status" value="1"/>
</dbReference>
<evidence type="ECO:0000259" key="3">
    <source>
        <dbReference type="PROSITE" id="PS51832"/>
    </source>
</evidence>
<dbReference type="Proteomes" id="UP000029267">
    <property type="component" value="Unassembled WGS sequence"/>
</dbReference>
<reference evidence="4 5" key="1">
    <citation type="journal article" date="2014" name="Genome Announc.">
        <title>Draft Genome Sequence of Geobacillus icigianus Strain G1w1T Isolated from Hot Springs in the Valley of Geysers, Kamchatka (Russian Federation).</title>
        <authorList>
            <person name="Bryanskaya A.V."/>
            <person name="Rozanov A.S."/>
            <person name="Logacheva M.D."/>
            <person name="Kotenko A.V."/>
            <person name="Peltek S.E."/>
        </authorList>
    </citation>
    <scope>NUCLEOTIDE SEQUENCE [LARGE SCALE GENOMIC DNA]</scope>
    <source>
        <strain evidence="4 5">G1w1</strain>
    </source>
</reference>
<feature type="domain" description="HD" evidence="2">
    <location>
        <begin position="322"/>
        <end position="447"/>
    </location>
</feature>
<organism evidence="4 5">
    <name type="scientific">Geobacillus icigianus</name>
    <dbReference type="NCBI Taxonomy" id="1430331"/>
    <lineage>
        <taxon>Bacteria</taxon>
        <taxon>Bacillati</taxon>
        <taxon>Bacillota</taxon>
        <taxon>Bacilli</taxon>
        <taxon>Bacillales</taxon>
        <taxon>Anoxybacillaceae</taxon>
        <taxon>Geobacillus</taxon>
    </lineage>
</organism>
<dbReference type="RefSeq" id="WP_033019814.1">
    <property type="nucleotide sequence ID" value="NZ_JPYA02000001.1"/>
</dbReference>
<dbReference type="PROSITE" id="PS51831">
    <property type="entry name" value="HD"/>
    <property type="match status" value="1"/>
</dbReference>
<dbReference type="InterPro" id="IPR006674">
    <property type="entry name" value="HD_domain"/>
</dbReference>
<dbReference type="Gene3D" id="1.10.3210.10">
    <property type="entry name" value="Hypothetical protein af1432"/>
    <property type="match status" value="1"/>
</dbReference>
<keyword evidence="5" id="KW-1185">Reference proteome</keyword>
<dbReference type="PANTHER" id="PTHR45228">
    <property type="entry name" value="CYCLIC DI-GMP PHOSPHODIESTERASE TM_0186-RELATED"/>
    <property type="match status" value="1"/>
</dbReference>
<keyword evidence="1" id="KW-0812">Transmembrane</keyword>
<comment type="caution">
    <text evidence="4">The sequence shown here is derived from an EMBL/GenBank/DDBJ whole genome shotgun (WGS) entry which is preliminary data.</text>
</comment>
<dbReference type="CDD" id="cd00077">
    <property type="entry name" value="HDc"/>
    <property type="match status" value="1"/>
</dbReference>
<dbReference type="InterPro" id="IPR052020">
    <property type="entry name" value="Cyclic_di-GMP/3'3'-cGAMP_PDE"/>
</dbReference>
<feature type="transmembrane region" description="Helical" evidence="1">
    <location>
        <begin position="132"/>
        <end position="154"/>
    </location>
</feature>
<feature type="transmembrane region" description="Helical" evidence="1">
    <location>
        <begin position="189"/>
        <end position="210"/>
    </location>
</feature>
<evidence type="ECO:0000259" key="2">
    <source>
        <dbReference type="PROSITE" id="PS51831"/>
    </source>
</evidence>
<dbReference type="Pfam" id="PF13487">
    <property type="entry name" value="HD_5"/>
    <property type="match status" value="1"/>
</dbReference>
<accession>A0ABU6BBL0</accession>
<proteinExistence type="predicted"/>